<evidence type="ECO:0000313" key="2">
    <source>
        <dbReference type="Proteomes" id="UP001479436"/>
    </source>
</evidence>
<dbReference type="PANTHER" id="PTHR16071:SF2">
    <property type="entry name" value="FIGNL1-INTERACTING REGULATOR OF RECOMBINATION AND MITOSIS"/>
    <property type="match status" value="1"/>
</dbReference>
<organism evidence="1 2">
    <name type="scientific">Basidiobolus ranarum</name>
    <dbReference type="NCBI Taxonomy" id="34480"/>
    <lineage>
        <taxon>Eukaryota</taxon>
        <taxon>Fungi</taxon>
        <taxon>Fungi incertae sedis</taxon>
        <taxon>Zoopagomycota</taxon>
        <taxon>Entomophthoromycotina</taxon>
        <taxon>Basidiobolomycetes</taxon>
        <taxon>Basidiobolales</taxon>
        <taxon>Basidiobolaceae</taxon>
        <taxon>Basidiobolus</taxon>
    </lineage>
</organism>
<dbReference type="PANTHER" id="PTHR16071">
    <property type="entry name" value="CHROMOSOME 1 OPEN READING FRAME 112"/>
    <property type="match status" value="1"/>
</dbReference>
<proteinExistence type="predicted"/>
<gene>
    <name evidence="1" type="ORF">K7432_003932</name>
</gene>
<protein>
    <submittedName>
        <fullName evidence="1">Uncharacterized protein</fullName>
    </submittedName>
</protein>
<dbReference type="Proteomes" id="UP001479436">
    <property type="component" value="Unassembled WGS sequence"/>
</dbReference>
<keyword evidence="2" id="KW-1185">Reference proteome</keyword>
<dbReference type="InterPro" id="IPR027902">
    <property type="entry name" value="DUF4487"/>
</dbReference>
<dbReference type="EMBL" id="JASJQH010007003">
    <property type="protein sequence ID" value="KAK9720776.1"/>
    <property type="molecule type" value="Genomic_DNA"/>
</dbReference>
<dbReference type="Pfam" id="PF14868">
    <property type="entry name" value="DUF4487"/>
    <property type="match status" value="1"/>
</dbReference>
<reference evidence="1 2" key="1">
    <citation type="submission" date="2023-04" db="EMBL/GenBank/DDBJ databases">
        <title>Genome of Basidiobolus ranarum AG-B5.</title>
        <authorList>
            <person name="Stajich J.E."/>
            <person name="Carter-House D."/>
            <person name="Gryganskyi A."/>
        </authorList>
    </citation>
    <scope>NUCLEOTIDE SEQUENCE [LARGE SCALE GENOMIC DNA]</scope>
    <source>
        <strain evidence="1 2">AG-B5</strain>
    </source>
</reference>
<evidence type="ECO:0000313" key="1">
    <source>
        <dbReference type="EMBL" id="KAK9720776.1"/>
    </source>
</evidence>
<accession>A0ABR2W5E4</accession>
<comment type="caution">
    <text evidence="1">The sequence shown here is derived from an EMBL/GenBank/DDBJ whole genome shotgun (WGS) entry which is preliminary data.</text>
</comment>
<name>A0ABR2W5E4_9FUNG</name>
<sequence>MASYDLFSGRTSSVRAFSNQRSIRMSKTPQEIEVELRSGAINQELLGCISNTILDRDTLTEEKTRIITTLCEHLSVNAPTHFVLNQVIVSIIHEIFELAQNTFENIESALSSKSTEEIEIIMNSLLLELGCADLLSLTLSKLQELVESGSQNAQTIFDESGFQSEKEPFSVFNTVVLSYCHFSLDKSKVIIGKISNCNDSVMENLDRWYKTTFDLLKNYLLFLLESFSKHPTLSQKPLIYSRIANACNHLIPICEVAESDFTLLNLSWKHLSKLIGQFKSPIMDEMLKVDAINRCLINGILEQLKGIDALVSSNDIVVPQVKRHVTVIRFYLSHVQTLVRLYGGVLCSCREAIESLLTCFFILRSRIPPSPRNNTLPLHITTLLRENILPSLDNITAIILVGKSMSEEDRVKLISVLIDPANLVNTCADIFKAVTREDIIYSKIQLGQNLLQNFNELSESSQHHLFHDLNQTGNRSICILRSFLELVDCLPLSYYINGEDLNPNDTVAEHSDDFGNEFYQQIVVSLATFVHCLSNQFPIWEVRSLEMLLSSRGITSLIILDVWTYIAQELNEASKFNIINVVMNLIPSVHHMDSITLNLRQFLGRLLCYLQPEQKTTLGNQLASSSFSGNTSTPSLSADILKIWASIPVDKIFNNSQQLQTIFSNISELFLSLTKLVSSDSPYTTEMMLTLSLTIGSITNLIHSGLVRVDPSTSRKLVYASLICLKICGGPNQVRKLETDNEAVKMFSIIEGFIILLTQLQPLEPKLVLETLNLITEWFVTPSIVQSIPKTSICRFIGKCGLVKFPDVGMKELVAEKLASLCRNILASENWLVIQECYTQLVYFATYATHVEMVEQMIPESAQPALINFVGKVPVSLEGCNSFKIPDYSKSPHQQIMTIEKIIELTKHHQSLRIDKTLGGTTTNTNGSNGYDTNLLTQVQGLNLSLAQSQLNNHHLQNDPQLLEEFQKLNRFLIDLLKY</sequence>